<protein>
    <recommendedName>
        <fullName evidence="3">DUF4352 domain-containing protein</fullName>
    </recommendedName>
</protein>
<reference evidence="2" key="1">
    <citation type="submission" date="2020-02" db="EMBL/GenBank/DDBJ databases">
        <authorList>
            <person name="Meier V. D."/>
        </authorList>
    </citation>
    <scope>NUCLEOTIDE SEQUENCE</scope>
    <source>
        <strain evidence="2">AVDCRST_MAG61</strain>
    </source>
</reference>
<evidence type="ECO:0000313" key="2">
    <source>
        <dbReference type="EMBL" id="CAA9288528.1"/>
    </source>
</evidence>
<evidence type="ECO:0000256" key="1">
    <source>
        <dbReference type="SAM" id="MobiDB-lite"/>
    </source>
</evidence>
<feature type="region of interest" description="Disordered" evidence="1">
    <location>
        <begin position="94"/>
        <end position="121"/>
    </location>
</feature>
<dbReference type="EMBL" id="CADCTT010000001">
    <property type="protein sequence ID" value="CAA9288528.1"/>
    <property type="molecule type" value="Genomic_DNA"/>
</dbReference>
<dbReference type="AlphaFoldDB" id="A0A6J4JVR0"/>
<proteinExistence type="predicted"/>
<organism evidence="2">
    <name type="scientific">uncultured Friedmanniella sp</name>
    <dbReference type="NCBI Taxonomy" id="335381"/>
    <lineage>
        <taxon>Bacteria</taxon>
        <taxon>Bacillati</taxon>
        <taxon>Actinomycetota</taxon>
        <taxon>Actinomycetes</taxon>
        <taxon>Propionibacteriales</taxon>
        <taxon>Nocardioidaceae</taxon>
        <taxon>Friedmanniella</taxon>
        <taxon>environmental samples</taxon>
    </lineage>
</organism>
<evidence type="ECO:0008006" key="3">
    <source>
        <dbReference type="Google" id="ProtNLM"/>
    </source>
</evidence>
<gene>
    <name evidence="2" type="ORF">AVDCRST_MAG61-133</name>
</gene>
<feature type="region of interest" description="Disordered" evidence="1">
    <location>
        <begin position="1"/>
        <end position="61"/>
    </location>
</feature>
<accession>A0A6J4JVR0</accession>
<name>A0A6J4JVR0_9ACTN</name>
<sequence>MSERPNPADGLGRRSTGVPTFAEPTVPLAPRPVAPGHRPIPFRTRLPGQPGPGTGPDRRSRWPAVLTTAVVVGVLGVTGGATLVARHADTHVPAPAARSRPVTTSSPVATDPDGIHFTSSHGTGRLVVRHRSWEAAGPGRLRVSVELLCTTGMVDHGPDSFQLFDADGTLVLPLPVGGGSAELAFGALGPGEQIRGDVVFGVARQVVTLVFNDDNGSVTALRIAG</sequence>